<evidence type="ECO:0000256" key="4">
    <source>
        <dbReference type="ARBA" id="ARBA00022723"/>
    </source>
</evidence>
<sequence>MRLFSRRGLAAVLLAAAAAWPAHVDAAGANPASTDAVARGAYLVHAGGCVTCHTAAADGSAPLAGGRALKTPFGTFHTPNLTPDPETGLGSWSEADFLRALKQGIGRDGSPLYPAFPYVSYSGMTDADARDLFAYLKSLPPVRNAVPAHELRFPYDLRWGLWLWRLVYFDPKPFRPDPAKSESWNRGDYLVHDLGHCGECHTPRDFAGAMEASRFLAGTADGPDGKKVPNITPDPRSGIGDWSAKDITFFLQTGFLPNGDVAGGAMGAVIEDSTSKLTDGDRAAIADYLLSVTPKQSD</sequence>
<dbReference type="EMBL" id="FWZX01000029">
    <property type="protein sequence ID" value="SMF70541.1"/>
    <property type="molecule type" value="Genomic_DNA"/>
</dbReference>
<dbReference type="InterPro" id="IPR014353">
    <property type="entry name" value="Membr-bd_ADH_cyt_c"/>
</dbReference>
<evidence type="ECO:0000256" key="8">
    <source>
        <dbReference type="ARBA" id="ARBA00023136"/>
    </source>
</evidence>
<dbReference type="SUPFAM" id="SSF46626">
    <property type="entry name" value="Cytochrome c"/>
    <property type="match status" value="2"/>
</dbReference>
<dbReference type="STRING" id="560819.SAMN05428998_12942"/>
<evidence type="ECO:0000256" key="3">
    <source>
        <dbReference type="ARBA" id="ARBA00022617"/>
    </source>
</evidence>
<keyword evidence="7 9" id="KW-0408">Iron</keyword>
<keyword evidence="5 10" id="KW-0732">Signal</keyword>
<keyword evidence="3 9" id="KW-0349">Heme</keyword>
<keyword evidence="2" id="KW-1003">Cell membrane</keyword>
<protein>
    <submittedName>
        <fullName evidence="12">Cytochrome c, mono-and diheme variants</fullName>
    </submittedName>
</protein>
<dbReference type="Proteomes" id="UP000192917">
    <property type="component" value="Unassembled WGS sequence"/>
</dbReference>
<dbReference type="GO" id="GO:0005886">
    <property type="term" value="C:plasma membrane"/>
    <property type="evidence" value="ECO:0007669"/>
    <property type="project" value="UniProtKB-SubCell"/>
</dbReference>
<evidence type="ECO:0000259" key="11">
    <source>
        <dbReference type="PROSITE" id="PS51007"/>
    </source>
</evidence>
<evidence type="ECO:0000256" key="2">
    <source>
        <dbReference type="ARBA" id="ARBA00022475"/>
    </source>
</evidence>
<feature type="chain" id="PRO_5012350949" evidence="10">
    <location>
        <begin position="27"/>
        <end position="298"/>
    </location>
</feature>
<name>A0A1Y6CK13_9PROT</name>
<evidence type="ECO:0000256" key="9">
    <source>
        <dbReference type="PROSITE-ProRule" id="PRU00433"/>
    </source>
</evidence>
<feature type="signal peptide" evidence="10">
    <location>
        <begin position="1"/>
        <end position="26"/>
    </location>
</feature>
<gene>
    <name evidence="12" type="ORF">SAMN05428998_12942</name>
</gene>
<feature type="domain" description="Cytochrome c" evidence="11">
    <location>
        <begin position="182"/>
        <end position="293"/>
    </location>
</feature>
<reference evidence="12 13" key="1">
    <citation type="submission" date="2017-04" db="EMBL/GenBank/DDBJ databases">
        <authorList>
            <person name="Afonso C.L."/>
            <person name="Miller P.J."/>
            <person name="Scott M.A."/>
            <person name="Spackman E."/>
            <person name="Goraichik I."/>
            <person name="Dimitrov K.M."/>
            <person name="Suarez D.L."/>
            <person name="Swayne D.E."/>
        </authorList>
    </citation>
    <scope>NUCLEOTIDE SEQUENCE [LARGE SCALE GENOMIC DNA]</scope>
    <source>
        <strain evidence="12 13">USBA 355</strain>
    </source>
</reference>
<accession>A0A1Y6CK13</accession>
<dbReference type="PANTHER" id="PTHR35008">
    <property type="entry name" value="BLL4482 PROTEIN-RELATED"/>
    <property type="match status" value="1"/>
</dbReference>
<evidence type="ECO:0000256" key="6">
    <source>
        <dbReference type="ARBA" id="ARBA00022737"/>
    </source>
</evidence>
<evidence type="ECO:0000256" key="1">
    <source>
        <dbReference type="ARBA" id="ARBA00004236"/>
    </source>
</evidence>
<evidence type="ECO:0000313" key="13">
    <source>
        <dbReference type="Proteomes" id="UP000192917"/>
    </source>
</evidence>
<dbReference type="InterPro" id="IPR009056">
    <property type="entry name" value="Cyt_c-like_dom"/>
</dbReference>
<dbReference type="InterPro" id="IPR051459">
    <property type="entry name" value="Cytochrome_c-type_DH"/>
</dbReference>
<dbReference type="Gene3D" id="1.10.760.10">
    <property type="entry name" value="Cytochrome c-like domain"/>
    <property type="match status" value="1"/>
</dbReference>
<evidence type="ECO:0000313" key="12">
    <source>
        <dbReference type="EMBL" id="SMF70541.1"/>
    </source>
</evidence>
<dbReference type="GO" id="GO:0016614">
    <property type="term" value="F:oxidoreductase activity, acting on CH-OH group of donors"/>
    <property type="evidence" value="ECO:0007669"/>
    <property type="project" value="InterPro"/>
</dbReference>
<dbReference type="GO" id="GO:0009055">
    <property type="term" value="F:electron transfer activity"/>
    <property type="evidence" value="ECO:0007669"/>
    <property type="project" value="InterPro"/>
</dbReference>
<dbReference type="Pfam" id="PF00034">
    <property type="entry name" value="Cytochrom_C"/>
    <property type="match status" value="1"/>
</dbReference>
<evidence type="ECO:0000256" key="5">
    <source>
        <dbReference type="ARBA" id="ARBA00022729"/>
    </source>
</evidence>
<keyword evidence="8" id="KW-0472">Membrane</keyword>
<dbReference type="RefSeq" id="WP_085125541.1">
    <property type="nucleotide sequence ID" value="NZ_FWZX01000029.1"/>
</dbReference>
<evidence type="ECO:0000256" key="10">
    <source>
        <dbReference type="SAM" id="SignalP"/>
    </source>
</evidence>
<dbReference type="GO" id="GO:0020037">
    <property type="term" value="F:heme binding"/>
    <property type="evidence" value="ECO:0007669"/>
    <property type="project" value="InterPro"/>
</dbReference>
<dbReference type="AlphaFoldDB" id="A0A1Y6CK13"/>
<dbReference type="PANTHER" id="PTHR35008:SF8">
    <property type="entry name" value="ALCOHOL DEHYDROGENASE CYTOCHROME C SUBUNIT"/>
    <property type="match status" value="1"/>
</dbReference>
<proteinExistence type="predicted"/>
<dbReference type="PROSITE" id="PS51007">
    <property type="entry name" value="CYTC"/>
    <property type="match status" value="2"/>
</dbReference>
<keyword evidence="4 9" id="KW-0479">Metal-binding</keyword>
<keyword evidence="6" id="KW-0677">Repeat</keyword>
<comment type="subcellular location">
    <subcellularLocation>
        <location evidence="1">Cell membrane</location>
    </subcellularLocation>
</comment>
<dbReference type="GO" id="GO:0005506">
    <property type="term" value="F:iron ion binding"/>
    <property type="evidence" value="ECO:0007669"/>
    <property type="project" value="InterPro"/>
</dbReference>
<evidence type="ECO:0000256" key="7">
    <source>
        <dbReference type="ARBA" id="ARBA00023004"/>
    </source>
</evidence>
<feature type="domain" description="Cytochrome c" evidence="11">
    <location>
        <begin position="35"/>
        <end position="140"/>
    </location>
</feature>
<dbReference type="InterPro" id="IPR036909">
    <property type="entry name" value="Cyt_c-like_dom_sf"/>
</dbReference>
<keyword evidence="13" id="KW-1185">Reference proteome</keyword>
<organism evidence="12 13">
    <name type="scientific">Tistlia consotensis USBA 355</name>
    <dbReference type="NCBI Taxonomy" id="560819"/>
    <lineage>
        <taxon>Bacteria</taxon>
        <taxon>Pseudomonadati</taxon>
        <taxon>Pseudomonadota</taxon>
        <taxon>Alphaproteobacteria</taxon>
        <taxon>Rhodospirillales</taxon>
        <taxon>Rhodovibrionaceae</taxon>
        <taxon>Tistlia</taxon>
    </lineage>
</organism>
<dbReference type="PIRSF" id="PIRSF000018">
    <property type="entry name" value="Mb_ADH_cyt_c"/>
    <property type="match status" value="1"/>
</dbReference>